<dbReference type="EMBL" id="QNUK01001027">
    <property type="protein sequence ID" value="KAF5888164.1"/>
    <property type="molecule type" value="Genomic_DNA"/>
</dbReference>
<dbReference type="Proteomes" id="UP000727407">
    <property type="component" value="Unassembled WGS sequence"/>
</dbReference>
<gene>
    <name evidence="1" type="ORF">DAT39_022004</name>
</gene>
<comment type="caution">
    <text evidence="1">The sequence shown here is derived from an EMBL/GenBank/DDBJ whole genome shotgun (WGS) entry which is preliminary data.</text>
</comment>
<protein>
    <submittedName>
        <fullName evidence="1">Uncharacterized protein</fullName>
    </submittedName>
</protein>
<reference evidence="1" key="1">
    <citation type="submission" date="2020-07" db="EMBL/GenBank/DDBJ databases">
        <title>Clarias magur genome sequencing, assembly and annotation.</title>
        <authorList>
            <person name="Kushwaha B."/>
            <person name="Kumar R."/>
            <person name="Das P."/>
            <person name="Joshi C.G."/>
            <person name="Kumar D."/>
            <person name="Nagpure N.S."/>
            <person name="Pandey M."/>
            <person name="Agarwal S."/>
            <person name="Srivastava S."/>
            <person name="Singh M."/>
            <person name="Sahoo L."/>
            <person name="Jayasankar P."/>
            <person name="Meher P.K."/>
            <person name="Koringa P.G."/>
            <person name="Iquebal M.A."/>
            <person name="Das S.P."/>
            <person name="Bit A."/>
            <person name="Patnaik S."/>
            <person name="Patel N."/>
            <person name="Shah T.M."/>
            <person name="Hinsu A."/>
            <person name="Jena J.K."/>
        </authorList>
    </citation>
    <scope>NUCLEOTIDE SEQUENCE</scope>
    <source>
        <strain evidence="1">CIFAMagur01</strain>
        <tissue evidence="1">Testis</tissue>
    </source>
</reference>
<dbReference type="OrthoDB" id="7687839at2759"/>
<feature type="non-terminal residue" evidence="1">
    <location>
        <position position="1"/>
    </location>
</feature>
<sequence length="93" mass="10571">ILQDFSLLFGPETAAKLLEKWFTLYKEKVIREAESLTSTPMLQSLLRSARNQCHDESSESCPEWDSDMASTNMAKTHKISAAQAMDHLVVFHK</sequence>
<feature type="non-terminal residue" evidence="1">
    <location>
        <position position="93"/>
    </location>
</feature>
<evidence type="ECO:0000313" key="2">
    <source>
        <dbReference type="Proteomes" id="UP000727407"/>
    </source>
</evidence>
<keyword evidence="2" id="KW-1185">Reference proteome</keyword>
<proteinExistence type="predicted"/>
<organism evidence="1 2">
    <name type="scientific">Clarias magur</name>
    <name type="common">Asian catfish</name>
    <name type="synonym">Macropteronotus magur</name>
    <dbReference type="NCBI Taxonomy" id="1594786"/>
    <lineage>
        <taxon>Eukaryota</taxon>
        <taxon>Metazoa</taxon>
        <taxon>Chordata</taxon>
        <taxon>Craniata</taxon>
        <taxon>Vertebrata</taxon>
        <taxon>Euteleostomi</taxon>
        <taxon>Actinopterygii</taxon>
        <taxon>Neopterygii</taxon>
        <taxon>Teleostei</taxon>
        <taxon>Ostariophysi</taxon>
        <taxon>Siluriformes</taxon>
        <taxon>Clariidae</taxon>
        <taxon>Clarias</taxon>
    </lineage>
</organism>
<dbReference type="AlphaFoldDB" id="A0A8J4X8E7"/>
<evidence type="ECO:0000313" key="1">
    <source>
        <dbReference type="EMBL" id="KAF5888164.1"/>
    </source>
</evidence>
<accession>A0A8J4X8E7</accession>
<name>A0A8J4X8E7_CLAMG</name>